<dbReference type="GO" id="GO:0004637">
    <property type="term" value="F:phosphoribosylamine-glycine ligase activity"/>
    <property type="evidence" value="ECO:0007669"/>
    <property type="project" value="TreeGrafter"/>
</dbReference>
<proteinExistence type="inferred from homology"/>
<gene>
    <name evidence="15" type="primary">purM</name>
    <name evidence="18" type="ORF">ENF32_01730</name>
</gene>
<comment type="caution">
    <text evidence="18">The sequence shown here is derived from an EMBL/GenBank/DDBJ whole genome shotgun (WGS) entry which is preliminary data.</text>
</comment>
<dbReference type="InterPro" id="IPR036921">
    <property type="entry name" value="PurM-like_N_sf"/>
</dbReference>
<dbReference type="FunFam" id="3.30.1330.10:FF:000001">
    <property type="entry name" value="Phosphoribosylformylglycinamidine cyclo-ligase"/>
    <property type="match status" value="1"/>
</dbReference>
<evidence type="ECO:0000256" key="6">
    <source>
        <dbReference type="ARBA" id="ARBA00022490"/>
    </source>
</evidence>
<keyword evidence="6 15" id="KW-0963">Cytoplasm</keyword>
<dbReference type="NCBIfam" id="TIGR00878">
    <property type="entry name" value="purM"/>
    <property type="match status" value="1"/>
</dbReference>
<feature type="domain" description="PurM-like N-terminal" evidence="16">
    <location>
        <begin position="55"/>
        <end position="159"/>
    </location>
</feature>
<dbReference type="Proteomes" id="UP000885690">
    <property type="component" value="Unassembled WGS sequence"/>
</dbReference>
<dbReference type="HAMAP" id="MF_00741">
    <property type="entry name" value="AIRS"/>
    <property type="match status" value="1"/>
</dbReference>
<evidence type="ECO:0000256" key="13">
    <source>
        <dbReference type="ARBA" id="ARBA00033093"/>
    </source>
</evidence>
<organism evidence="18">
    <name type="scientific">Thermosulfidibacter takaii</name>
    <dbReference type="NCBI Taxonomy" id="412593"/>
    <lineage>
        <taxon>Bacteria</taxon>
        <taxon>Pseudomonadati</taxon>
        <taxon>Thermosulfidibacterota</taxon>
        <taxon>Thermosulfidibacteria</taxon>
        <taxon>Thermosulfidibacterales</taxon>
        <taxon>Thermosulfidibacteraceae</taxon>
    </lineage>
</organism>
<dbReference type="CDD" id="cd02196">
    <property type="entry name" value="PurM"/>
    <property type="match status" value="1"/>
</dbReference>
<dbReference type="GO" id="GO:0046084">
    <property type="term" value="P:adenine biosynthetic process"/>
    <property type="evidence" value="ECO:0007669"/>
    <property type="project" value="TreeGrafter"/>
</dbReference>
<evidence type="ECO:0000256" key="4">
    <source>
        <dbReference type="ARBA" id="ARBA00013047"/>
    </source>
</evidence>
<dbReference type="SUPFAM" id="SSF55326">
    <property type="entry name" value="PurM N-terminal domain-like"/>
    <property type="match status" value="1"/>
</dbReference>
<evidence type="ECO:0000256" key="2">
    <source>
        <dbReference type="ARBA" id="ARBA00004686"/>
    </source>
</evidence>
<dbReference type="Gene3D" id="3.90.650.10">
    <property type="entry name" value="PurM-like C-terminal domain"/>
    <property type="match status" value="1"/>
</dbReference>
<dbReference type="Pfam" id="PF02769">
    <property type="entry name" value="AIRS_C"/>
    <property type="match status" value="1"/>
</dbReference>
<comment type="similarity">
    <text evidence="3 15">Belongs to the AIR synthase family.</text>
</comment>
<comment type="pathway">
    <text evidence="2 15">Purine metabolism; IMP biosynthesis via de novo pathway; 5-amino-1-(5-phospho-D-ribosyl)imidazole from N(2)-formyl-N(1)-(5-phospho-D-ribosyl)glycinamide: step 2/2.</text>
</comment>
<dbReference type="Gene3D" id="3.30.1330.10">
    <property type="entry name" value="PurM-like, N-terminal domain"/>
    <property type="match status" value="1"/>
</dbReference>
<evidence type="ECO:0000313" key="18">
    <source>
        <dbReference type="EMBL" id="HDD52774.1"/>
    </source>
</evidence>
<evidence type="ECO:0000256" key="10">
    <source>
        <dbReference type="ARBA" id="ARBA00022840"/>
    </source>
</evidence>
<dbReference type="AlphaFoldDB" id="A0A7C0Y634"/>
<reference evidence="18" key="1">
    <citation type="journal article" date="2020" name="mSystems">
        <title>Genome- and Community-Level Interaction Insights into Carbon Utilization and Element Cycling Functions of Hydrothermarchaeota in Hydrothermal Sediment.</title>
        <authorList>
            <person name="Zhou Z."/>
            <person name="Liu Y."/>
            <person name="Xu W."/>
            <person name="Pan J."/>
            <person name="Luo Z.H."/>
            <person name="Li M."/>
        </authorList>
    </citation>
    <scope>NUCLEOTIDE SEQUENCE [LARGE SCALE GENOMIC DNA]</scope>
    <source>
        <strain evidence="18">HyVt-115</strain>
    </source>
</reference>
<comment type="subcellular location">
    <subcellularLocation>
        <location evidence="1 15">Cytoplasm</location>
    </subcellularLocation>
</comment>
<keyword evidence="7 15" id="KW-0436">Ligase</keyword>
<keyword evidence="10 15" id="KW-0067">ATP-binding</keyword>
<feature type="domain" description="PurM-like C-terminal" evidence="17">
    <location>
        <begin position="171"/>
        <end position="337"/>
    </location>
</feature>
<evidence type="ECO:0000256" key="1">
    <source>
        <dbReference type="ARBA" id="ARBA00004496"/>
    </source>
</evidence>
<evidence type="ECO:0000256" key="8">
    <source>
        <dbReference type="ARBA" id="ARBA00022741"/>
    </source>
</evidence>
<dbReference type="GO" id="GO:0006189">
    <property type="term" value="P:'de novo' IMP biosynthetic process"/>
    <property type="evidence" value="ECO:0007669"/>
    <property type="project" value="UniProtKB-UniRule"/>
</dbReference>
<evidence type="ECO:0000256" key="5">
    <source>
        <dbReference type="ARBA" id="ARBA00020367"/>
    </source>
</evidence>
<dbReference type="InterPro" id="IPR036676">
    <property type="entry name" value="PurM-like_C_sf"/>
</dbReference>
<keyword evidence="9 15" id="KW-0658">Purine biosynthesis</keyword>
<dbReference type="UniPathway" id="UPA00074">
    <property type="reaction ID" value="UER00129"/>
</dbReference>
<evidence type="ECO:0000256" key="12">
    <source>
        <dbReference type="ARBA" id="ARBA00032931"/>
    </source>
</evidence>
<dbReference type="PANTHER" id="PTHR10520:SF12">
    <property type="entry name" value="TRIFUNCTIONAL PURINE BIOSYNTHETIC PROTEIN ADENOSINE-3"/>
    <property type="match status" value="1"/>
</dbReference>
<dbReference type="FunFam" id="3.90.650.10:FF:000011">
    <property type="entry name" value="Phosphoribosylformylglycinamidine cyclo-ligase"/>
    <property type="match status" value="1"/>
</dbReference>
<dbReference type="InterPro" id="IPR016188">
    <property type="entry name" value="PurM-like_N"/>
</dbReference>
<evidence type="ECO:0000256" key="9">
    <source>
        <dbReference type="ARBA" id="ARBA00022755"/>
    </source>
</evidence>
<dbReference type="Pfam" id="PF00586">
    <property type="entry name" value="AIRS"/>
    <property type="match status" value="1"/>
</dbReference>
<name>A0A7C0Y634_9BACT</name>
<dbReference type="EC" id="6.3.3.1" evidence="4 15"/>
<evidence type="ECO:0000256" key="14">
    <source>
        <dbReference type="ARBA" id="ARBA00049057"/>
    </source>
</evidence>
<dbReference type="SUPFAM" id="SSF56042">
    <property type="entry name" value="PurM C-terminal domain-like"/>
    <property type="match status" value="1"/>
</dbReference>
<keyword evidence="8 15" id="KW-0547">Nucleotide-binding</keyword>
<evidence type="ECO:0000256" key="15">
    <source>
        <dbReference type="HAMAP-Rule" id="MF_00741"/>
    </source>
</evidence>
<dbReference type="GO" id="GO:0004641">
    <property type="term" value="F:phosphoribosylformylglycinamidine cyclo-ligase activity"/>
    <property type="evidence" value="ECO:0007669"/>
    <property type="project" value="UniProtKB-UniRule"/>
</dbReference>
<protein>
    <recommendedName>
        <fullName evidence="5 15">Phosphoribosylformylglycinamidine cyclo-ligase</fullName>
        <ecNumber evidence="4 15">6.3.3.1</ecNumber>
    </recommendedName>
    <alternativeName>
        <fullName evidence="12 15">AIR synthase</fullName>
    </alternativeName>
    <alternativeName>
        <fullName evidence="13 15">AIRS</fullName>
    </alternativeName>
    <alternativeName>
        <fullName evidence="11 15">Phosphoribosyl-aminoimidazole synthetase</fullName>
    </alternativeName>
</protein>
<dbReference type="InterPro" id="IPR010918">
    <property type="entry name" value="PurM-like_C_dom"/>
</dbReference>
<evidence type="ECO:0000256" key="11">
    <source>
        <dbReference type="ARBA" id="ARBA00031908"/>
    </source>
</evidence>
<accession>A0A7C0Y634</accession>
<evidence type="ECO:0000256" key="3">
    <source>
        <dbReference type="ARBA" id="ARBA00010280"/>
    </source>
</evidence>
<dbReference type="GO" id="GO:0005829">
    <property type="term" value="C:cytosol"/>
    <property type="evidence" value="ECO:0007669"/>
    <property type="project" value="TreeGrafter"/>
</dbReference>
<evidence type="ECO:0000256" key="7">
    <source>
        <dbReference type="ARBA" id="ARBA00022598"/>
    </source>
</evidence>
<dbReference type="EMBL" id="DQWS01000066">
    <property type="protein sequence ID" value="HDD52774.1"/>
    <property type="molecule type" value="Genomic_DNA"/>
</dbReference>
<comment type="catalytic activity">
    <reaction evidence="14 15">
        <text>2-formamido-N(1)-(5-O-phospho-beta-D-ribosyl)acetamidine + ATP = 5-amino-1-(5-phospho-beta-D-ribosyl)imidazole + ADP + phosphate + H(+)</text>
        <dbReference type="Rhea" id="RHEA:23032"/>
        <dbReference type="ChEBI" id="CHEBI:15378"/>
        <dbReference type="ChEBI" id="CHEBI:30616"/>
        <dbReference type="ChEBI" id="CHEBI:43474"/>
        <dbReference type="ChEBI" id="CHEBI:137981"/>
        <dbReference type="ChEBI" id="CHEBI:147287"/>
        <dbReference type="ChEBI" id="CHEBI:456216"/>
        <dbReference type="EC" id="6.3.3.1"/>
    </reaction>
</comment>
<dbReference type="PANTHER" id="PTHR10520">
    <property type="entry name" value="TRIFUNCTIONAL PURINE BIOSYNTHETIC PROTEIN ADENOSINE-3-RELATED"/>
    <property type="match status" value="1"/>
</dbReference>
<dbReference type="InterPro" id="IPR004733">
    <property type="entry name" value="PurM_cligase"/>
</dbReference>
<evidence type="ECO:0000259" key="17">
    <source>
        <dbReference type="Pfam" id="PF02769"/>
    </source>
</evidence>
<evidence type="ECO:0000259" key="16">
    <source>
        <dbReference type="Pfam" id="PF00586"/>
    </source>
</evidence>
<dbReference type="GO" id="GO:0005524">
    <property type="term" value="F:ATP binding"/>
    <property type="evidence" value="ECO:0007669"/>
    <property type="project" value="UniProtKB-KW"/>
</dbReference>
<sequence>MEYKEAGVDIEAGNRLVEFIKPIAKSTAIPGVVTELGGFSGLFAPPWKEYNDPILVACTDGVGTKLKVAFMAGKHDTVGIDLVAMNVNDLITVGAKPLFFLDYLATGKLEEEKALEVVKGIARGCREAGCALLGGETAEMPNFYPPGEYDLAGFAVGIVDRQAIIDGSRIQEGDKVLGMASSGLHSNGYSLVRKVIFEKEKLAVSSTLPWGKSVAQELLEPTRIYVTAVEALRKHNIDLRGLAHITGGGLLENPPRILPPNLTMELDPSQWEAPPIFPFIQEKGDVPTREMFRTFNMGIGLVAVIPPHQASEALRILEKKGYRAWEIGKIVKGKREVKVWGVTH</sequence>